<dbReference type="Gene3D" id="3.40.50.2000">
    <property type="entry name" value="Glycogen Phosphorylase B"/>
    <property type="match status" value="1"/>
</dbReference>
<dbReference type="InterPro" id="IPR048510">
    <property type="entry name" value="WsaF_N"/>
</dbReference>
<evidence type="ECO:0000259" key="1">
    <source>
        <dbReference type="Pfam" id="PF21374"/>
    </source>
</evidence>
<dbReference type="EMBL" id="BAAALT010000084">
    <property type="protein sequence ID" value="GAA1807020.1"/>
    <property type="molecule type" value="Genomic_DNA"/>
</dbReference>
<reference evidence="4" key="1">
    <citation type="journal article" date="2019" name="Int. J. Syst. Evol. Microbiol.">
        <title>The Global Catalogue of Microorganisms (GCM) 10K type strain sequencing project: providing services to taxonomists for standard genome sequencing and annotation.</title>
        <authorList>
            <consortium name="The Broad Institute Genomics Platform"/>
            <consortium name="The Broad Institute Genome Sequencing Center for Infectious Disease"/>
            <person name="Wu L."/>
            <person name="Ma J."/>
        </authorList>
    </citation>
    <scope>NUCLEOTIDE SEQUENCE [LARGE SCALE GENOMIC DNA]</scope>
    <source>
        <strain evidence="4">JCM 13250</strain>
    </source>
</reference>
<gene>
    <name evidence="3" type="ORF">GCM10009682_31230</name>
</gene>
<sequence>MSTGKLPSAGRARDAWRVVQRDGTRGLAQRVARVAYRRLGAASLEFPLHLEDVADSRGLSLAQPHRRPAPGTPLTIGWICTPPGPGSGGHTTLFRMVEAAEAAGHTCVLYLYDRYGGDLAHHEQVIREFWPGMRAEVRSVADGMVDLDAYVASAWSTAHVLASRADLRTRRLYFIQDYEPFFYPQGSEYHLAADTYRFGFRAITVGPMIAQILRDEYHVEAAVAEFGVDTAVYRLTNPNPRRGVIFYSRPEVARRGFEIGMLALREFHHRHPEHDIHLFGDPGVTVPFPATNHGKVTPARLAELYNECVAGIAISFTNVSLVPDELLACGAIPVTCESEYARASLDNPFVRWAAPTPYALAESLSDVVSGNAAPPSVVAGSIRDVRWDTAQRTTVRTIEDEVYGP</sequence>
<dbReference type="Pfam" id="PF21374">
    <property type="entry name" value="WsaF_N"/>
    <property type="match status" value="1"/>
</dbReference>
<protein>
    <submittedName>
        <fullName evidence="3">Glycosyltransferase family 1 protein</fullName>
    </submittedName>
</protein>
<dbReference type="RefSeq" id="WP_344131634.1">
    <property type="nucleotide sequence ID" value="NZ_BAAALT010000084.1"/>
</dbReference>
<evidence type="ECO:0000259" key="2">
    <source>
        <dbReference type="Pfam" id="PF22772"/>
    </source>
</evidence>
<keyword evidence="4" id="KW-1185">Reference proteome</keyword>
<accession>A0ABP4Y8H6</accession>
<organism evidence="3 4">
    <name type="scientific">Luedemannella flava</name>
    <dbReference type="NCBI Taxonomy" id="349316"/>
    <lineage>
        <taxon>Bacteria</taxon>
        <taxon>Bacillati</taxon>
        <taxon>Actinomycetota</taxon>
        <taxon>Actinomycetes</taxon>
        <taxon>Micromonosporales</taxon>
        <taxon>Micromonosporaceae</taxon>
        <taxon>Luedemannella</taxon>
    </lineage>
</organism>
<dbReference type="Proteomes" id="UP001500218">
    <property type="component" value="Unassembled WGS sequence"/>
</dbReference>
<feature type="domain" description="WsaF C-terminal" evidence="2">
    <location>
        <begin position="243"/>
        <end position="364"/>
    </location>
</feature>
<evidence type="ECO:0000313" key="3">
    <source>
        <dbReference type="EMBL" id="GAA1807020.1"/>
    </source>
</evidence>
<comment type="caution">
    <text evidence="3">The sequence shown here is derived from an EMBL/GenBank/DDBJ whole genome shotgun (WGS) entry which is preliminary data.</text>
</comment>
<evidence type="ECO:0000313" key="4">
    <source>
        <dbReference type="Proteomes" id="UP001500218"/>
    </source>
</evidence>
<name>A0ABP4Y8H6_9ACTN</name>
<proteinExistence type="predicted"/>
<dbReference type="InterPro" id="IPR055050">
    <property type="entry name" value="WsaF_C"/>
</dbReference>
<dbReference type="SUPFAM" id="SSF53756">
    <property type="entry name" value="UDP-Glycosyltransferase/glycogen phosphorylase"/>
    <property type="match status" value="1"/>
</dbReference>
<dbReference type="Pfam" id="PF22772">
    <property type="entry name" value="WsaF_C"/>
    <property type="match status" value="1"/>
</dbReference>
<feature type="domain" description="WsaF N-terminal" evidence="1">
    <location>
        <begin position="147"/>
        <end position="205"/>
    </location>
</feature>
<dbReference type="Gene3D" id="3.40.50.11090">
    <property type="match status" value="1"/>
</dbReference>